<sequence length="143" mass="16203">MLTPKSNVKLGIKSSQGEILRDDTDILRKWEEHIVEELYNDIREETPIDETTGEVSEITKEEMERAINSLAKGKSPGEDEIPAELLQALGPSGKEQWRILINDIHTSGTRPKDFIVGVYIHIRKVNKATKCSDHRTIRLISQA</sequence>
<evidence type="ECO:0000313" key="1">
    <source>
        <dbReference type="EMBL" id="GFR93483.1"/>
    </source>
</evidence>
<comment type="caution">
    <text evidence="1">The sequence shown here is derived from an EMBL/GenBank/DDBJ whole genome shotgun (WGS) entry which is preliminary data.</text>
</comment>
<organism evidence="1 2">
    <name type="scientific">Elysia marginata</name>
    <dbReference type="NCBI Taxonomy" id="1093978"/>
    <lineage>
        <taxon>Eukaryota</taxon>
        <taxon>Metazoa</taxon>
        <taxon>Spiralia</taxon>
        <taxon>Lophotrochozoa</taxon>
        <taxon>Mollusca</taxon>
        <taxon>Gastropoda</taxon>
        <taxon>Heterobranchia</taxon>
        <taxon>Euthyneura</taxon>
        <taxon>Panpulmonata</taxon>
        <taxon>Sacoglossa</taxon>
        <taxon>Placobranchoidea</taxon>
        <taxon>Plakobranchidae</taxon>
        <taxon>Elysia</taxon>
    </lineage>
</organism>
<evidence type="ECO:0000313" key="2">
    <source>
        <dbReference type="Proteomes" id="UP000762676"/>
    </source>
</evidence>
<keyword evidence="2" id="KW-1185">Reference proteome</keyword>
<proteinExistence type="predicted"/>
<dbReference type="EMBL" id="BMAT01012505">
    <property type="protein sequence ID" value="GFR93483.1"/>
    <property type="molecule type" value="Genomic_DNA"/>
</dbReference>
<reference evidence="1 2" key="1">
    <citation type="journal article" date="2021" name="Elife">
        <title>Chloroplast acquisition without the gene transfer in kleptoplastic sea slugs, Plakobranchus ocellatus.</title>
        <authorList>
            <person name="Maeda T."/>
            <person name="Takahashi S."/>
            <person name="Yoshida T."/>
            <person name="Shimamura S."/>
            <person name="Takaki Y."/>
            <person name="Nagai Y."/>
            <person name="Toyoda A."/>
            <person name="Suzuki Y."/>
            <person name="Arimoto A."/>
            <person name="Ishii H."/>
            <person name="Satoh N."/>
            <person name="Nishiyama T."/>
            <person name="Hasebe M."/>
            <person name="Maruyama T."/>
            <person name="Minagawa J."/>
            <person name="Obokata J."/>
            <person name="Shigenobu S."/>
        </authorList>
    </citation>
    <scope>NUCLEOTIDE SEQUENCE [LARGE SCALE GENOMIC DNA]</scope>
</reference>
<gene>
    <name evidence="1" type="ORF">ElyMa_006226500</name>
</gene>
<dbReference type="GO" id="GO:0003964">
    <property type="term" value="F:RNA-directed DNA polymerase activity"/>
    <property type="evidence" value="ECO:0007669"/>
    <property type="project" value="UniProtKB-KW"/>
</dbReference>
<keyword evidence="1" id="KW-0695">RNA-directed DNA polymerase</keyword>
<keyword evidence="1" id="KW-0548">Nucleotidyltransferase</keyword>
<dbReference type="AlphaFoldDB" id="A0AAV4H8R1"/>
<dbReference type="Proteomes" id="UP000762676">
    <property type="component" value="Unassembled WGS sequence"/>
</dbReference>
<protein>
    <submittedName>
        <fullName evidence="1">RNA-directed DNA polymerase from mobile element jockey-like</fullName>
    </submittedName>
</protein>
<keyword evidence="1" id="KW-0808">Transferase</keyword>
<name>A0AAV4H8R1_9GAST</name>
<accession>A0AAV4H8R1</accession>